<organism evidence="1">
    <name type="scientific">marine sediment metagenome</name>
    <dbReference type="NCBI Taxonomy" id="412755"/>
    <lineage>
        <taxon>unclassified sequences</taxon>
        <taxon>metagenomes</taxon>
        <taxon>ecological metagenomes</taxon>
    </lineage>
</organism>
<protein>
    <submittedName>
        <fullName evidence="1">Uncharacterized protein</fullName>
    </submittedName>
</protein>
<proteinExistence type="predicted"/>
<sequence length="111" mass="13174">MTQEIKLTRICSWCGEEQNLIYEKGLQFWDHLCEQGDESAIHLMVHEPHHFADILKRMVEQAYEACYLEYMECPWCSGHIGVGIKVHDEGCMWVWLKGKFYVHEIEENKNV</sequence>
<reference evidence="1" key="1">
    <citation type="journal article" date="2015" name="Nature">
        <title>Complex archaea that bridge the gap between prokaryotes and eukaryotes.</title>
        <authorList>
            <person name="Spang A."/>
            <person name="Saw J.H."/>
            <person name="Jorgensen S.L."/>
            <person name="Zaremba-Niedzwiedzka K."/>
            <person name="Martijn J."/>
            <person name="Lind A.E."/>
            <person name="van Eijk R."/>
            <person name="Schleper C."/>
            <person name="Guy L."/>
            <person name="Ettema T.J."/>
        </authorList>
    </citation>
    <scope>NUCLEOTIDE SEQUENCE</scope>
</reference>
<dbReference type="EMBL" id="LAZR01001371">
    <property type="protein sequence ID" value="KKN45717.1"/>
    <property type="molecule type" value="Genomic_DNA"/>
</dbReference>
<gene>
    <name evidence="1" type="ORF">LCGC14_0680350</name>
</gene>
<name>A0A0F9R8N8_9ZZZZ</name>
<evidence type="ECO:0000313" key="1">
    <source>
        <dbReference type="EMBL" id="KKN45717.1"/>
    </source>
</evidence>
<comment type="caution">
    <text evidence="1">The sequence shown here is derived from an EMBL/GenBank/DDBJ whole genome shotgun (WGS) entry which is preliminary data.</text>
</comment>
<dbReference type="AlphaFoldDB" id="A0A0F9R8N8"/>
<accession>A0A0F9R8N8</accession>